<name>A0A8S1QP99_PARPR</name>
<organism evidence="1 2">
    <name type="scientific">Paramecium primaurelia</name>
    <dbReference type="NCBI Taxonomy" id="5886"/>
    <lineage>
        <taxon>Eukaryota</taxon>
        <taxon>Sar</taxon>
        <taxon>Alveolata</taxon>
        <taxon>Ciliophora</taxon>
        <taxon>Intramacronucleata</taxon>
        <taxon>Oligohymenophorea</taxon>
        <taxon>Peniculida</taxon>
        <taxon>Parameciidae</taxon>
        <taxon>Paramecium</taxon>
    </lineage>
</organism>
<dbReference type="AlphaFoldDB" id="A0A8S1QP99"/>
<reference evidence="1" key="1">
    <citation type="submission" date="2021-01" db="EMBL/GenBank/DDBJ databases">
        <authorList>
            <consortium name="Genoscope - CEA"/>
            <person name="William W."/>
        </authorList>
    </citation>
    <scope>NUCLEOTIDE SEQUENCE</scope>
</reference>
<proteinExistence type="predicted"/>
<dbReference type="EMBL" id="CAJJDM010000180">
    <property type="protein sequence ID" value="CAD8116387.1"/>
    <property type="molecule type" value="Genomic_DNA"/>
</dbReference>
<accession>A0A8S1QP99</accession>
<dbReference type="Proteomes" id="UP000688137">
    <property type="component" value="Unassembled WGS sequence"/>
</dbReference>
<sequence length="142" mass="16754">MNKIRVISRNIATFISKSSINQVKNTQIFKNITKNQVSKTIDQIQQLQQQCVQEKIRNPITELQNIQFKLFKQFIRYGLSEIVTINRIQQKTQMNINYAGDYESKFANSHFIHALQLNRVGANNYYFTIDDLKTTQSEYKRT</sequence>
<comment type="caution">
    <text evidence="1">The sequence shown here is derived from an EMBL/GenBank/DDBJ whole genome shotgun (WGS) entry which is preliminary data.</text>
</comment>
<keyword evidence="2" id="KW-1185">Reference proteome</keyword>
<dbReference type="OMA" id="NINYAGD"/>
<gene>
    <name evidence="1" type="ORF">PPRIM_AZ9-3.1.T1710051</name>
</gene>
<evidence type="ECO:0000313" key="1">
    <source>
        <dbReference type="EMBL" id="CAD8116387.1"/>
    </source>
</evidence>
<protein>
    <submittedName>
        <fullName evidence="1">Uncharacterized protein</fullName>
    </submittedName>
</protein>
<evidence type="ECO:0000313" key="2">
    <source>
        <dbReference type="Proteomes" id="UP000688137"/>
    </source>
</evidence>